<comment type="caution">
    <text evidence="1">The sequence shown here is derived from an EMBL/GenBank/DDBJ whole genome shotgun (WGS) entry which is preliminary data.</text>
</comment>
<gene>
    <name evidence="1" type="ORF">RHGRI_028928</name>
</gene>
<proteinExistence type="predicted"/>
<sequence>MARKFQFFHMPGLLAVEVKVKESSSVVNCLGIPETLMPPEVCIGVQDVDVPMVNVSYPLSPPQMGSLSNCVFVSPMLEPRHLSFEDSSSDRVGDVL</sequence>
<dbReference type="EMBL" id="JACTNZ010000010">
    <property type="protein sequence ID" value="KAG5528151.1"/>
    <property type="molecule type" value="Genomic_DNA"/>
</dbReference>
<reference evidence="1" key="1">
    <citation type="submission" date="2020-08" db="EMBL/GenBank/DDBJ databases">
        <title>Plant Genome Project.</title>
        <authorList>
            <person name="Zhang R.-G."/>
        </authorList>
    </citation>
    <scope>NUCLEOTIDE SEQUENCE</scope>
    <source>
        <strain evidence="1">WSP0</strain>
        <tissue evidence="1">Leaf</tissue>
    </source>
</reference>
<evidence type="ECO:0000313" key="1">
    <source>
        <dbReference type="EMBL" id="KAG5528151.1"/>
    </source>
</evidence>
<accession>A0AAV6IHJ7</accession>
<dbReference type="Proteomes" id="UP000823749">
    <property type="component" value="Chromosome 10"/>
</dbReference>
<name>A0AAV6IHJ7_9ERIC</name>
<evidence type="ECO:0000313" key="2">
    <source>
        <dbReference type="Proteomes" id="UP000823749"/>
    </source>
</evidence>
<organism evidence="1 2">
    <name type="scientific">Rhododendron griersonianum</name>
    <dbReference type="NCBI Taxonomy" id="479676"/>
    <lineage>
        <taxon>Eukaryota</taxon>
        <taxon>Viridiplantae</taxon>
        <taxon>Streptophyta</taxon>
        <taxon>Embryophyta</taxon>
        <taxon>Tracheophyta</taxon>
        <taxon>Spermatophyta</taxon>
        <taxon>Magnoliopsida</taxon>
        <taxon>eudicotyledons</taxon>
        <taxon>Gunneridae</taxon>
        <taxon>Pentapetalae</taxon>
        <taxon>asterids</taxon>
        <taxon>Ericales</taxon>
        <taxon>Ericaceae</taxon>
        <taxon>Ericoideae</taxon>
        <taxon>Rhodoreae</taxon>
        <taxon>Rhododendron</taxon>
    </lineage>
</organism>
<dbReference type="AlphaFoldDB" id="A0AAV6IHJ7"/>
<protein>
    <submittedName>
        <fullName evidence="1">Uncharacterized protein</fullName>
    </submittedName>
</protein>
<keyword evidence="2" id="KW-1185">Reference proteome</keyword>